<evidence type="ECO:0000256" key="2">
    <source>
        <dbReference type="SAM" id="Phobius"/>
    </source>
</evidence>
<dbReference type="Proteomes" id="UP001141434">
    <property type="component" value="Unassembled WGS sequence"/>
</dbReference>
<evidence type="ECO:0000313" key="3">
    <source>
        <dbReference type="EMBL" id="KAJ5084519.1"/>
    </source>
</evidence>
<sequence length="147" mass="15703">MNLAADAAATALSGLEKALGRGAKLRDAVLWGSLGIVLIVVPLLVLCCGCVWALNKYTPTEPLRSPETPEERSFWLRARRFRRRAPPTPSTELGTLSTSSQPAPPPPRASPLPASGSAADWSCGEAMRVQAPLGTYPSTPCLRKRIL</sequence>
<keyword evidence="2" id="KW-0472">Membrane</keyword>
<proteinExistence type="predicted"/>
<reference evidence="3" key="2">
    <citation type="journal article" date="2023" name="IMA Fungus">
        <title>Comparative genomic study of the Penicillium genus elucidates a diverse pangenome and 15 lateral gene transfer events.</title>
        <authorList>
            <person name="Petersen C."/>
            <person name="Sorensen T."/>
            <person name="Nielsen M.R."/>
            <person name="Sondergaard T.E."/>
            <person name="Sorensen J.L."/>
            <person name="Fitzpatrick D.A."/>
            <person name="Frisvad J.C."/>
            <person name="Nielsen K.L."/>
        </authorList>
    </citation>
    <scope>NUCLEOTIDE SEQUENCE</scope>
    <source>
        <strain evidence="3">IBT 34128</strain>
    </source>
</reference>
<evidence type="ECO:0000256" key="1">
    <source>
        <dbReference type="SAM" id="MobiDB-lite"/>
    </source>
</evidence>
<gene>
    <name evidence="3" type="ORF">NUU61_009098</name>
</gene>
<keyword evidence="2" id="KW-1133">Transmembrane helix</keyword>
<organism evidence="3 4">
    <name type="scientific">Penicillium alfredii</name>
    <dbReference type="NCBI Taxonomy" id="1506179"/>
    <lineage>
        <taxon>Eukaryota</taxon>
        <taxon>Fungi</taxon>
        <taxon>Dikarya</taxon>
        <taxon>Ascomycota</taxon>
        <taxon>Pezizomycotina</taxon>
        <taxon>Eurotiomycetes</taxon>
        <taxon>Eurotiomycetidae</taxon>
        <taxon>Eurotiales</taxon>
        <taxon>Aspergillaceae</taxon>
        <taxon>Penicillium</taxon>
    </lineage>
</organism>
<keyword evidence="4" id="KW-1185">Reference proteome</keyword>
<feature type="region of interest" description="Disordered" evidence="1">
    <location>
        <begin position="78"/>
        <end position="119"/>
    </location>
</feature>
<dbReference type="AlphaFoldDB" id="A0A9W9EMP5"/>
<reference evidence="3" key="1">
    <citation type="submission" date="2022-11" db="EMBL/GenBank/DDBJ databases">
        <authorList>
            <person name="Petersen C."/>
        </authorList>
    </citation>
    <scope>NUCLEOTIDE SEQUENCE</scope>
    <source>
        <strain evidence="3">IBT 34128</strain>
    </source>
</reference>
<comment type="caution">
    <text evidence="3">The sequence shown here is derived from an EMBL/GenBank/DDBJ whole genome shotgun (WGS) entry which is preliminary data.</text>
</comment>
<evidence type="ECO:0000313" key="4">
    <source>
        <dbReference type="Proteomes" id="UP001141434"/>
    </source>
</evidence>
<dbReference type="EMBL" id="JAPMSZ010000011">
    <property type="protein sequence ID" value="KAJ5084519.1"/>
    <property type="molecule type" value="Genomic_DNA"/>
</dbReference>
<accession>A0A9W9EMP5</accession>
<feature type="transmembrane region" description="Helical" evidence="2">
    <location>
        <begin position="30"/>
        <end position="54"/>
    </location>
</feature>
<name>A0A9W9EMP5_9EURO</name>
<protein>
    <submittedName>
        <fullName evidence="3">Uncharacterized protein</fullName>
    </submittedName>
</protein>
<keyword evidence="2" id="KW-0812">Transmembrane</keyword>
<dbReference type="GeneID" id="81398792"/>
<dbReference type="RefSeq" id="XP_056507916.1">
    <property type="nucleotide sequence ID" value="XM_056659623.1"/>
</dbReference>